<proteinExistence type="predicted"/>
<reference evidence="1" key="1">
    <citation type="submission" date="2017-02" db="EMBL/GenBank/DDBJ databases">
        <title>Genome sequence of Serratia marcescens phage BF.</title>
        <authorList>
            <person name="Casey E."/>
            <person name="Fitzgerald B."/>
            <person name="Mahony J."/>
            <person name="Lugli G."/>
            <person name="Ventura M."/>
            <person name="van Sinderen D."/>
        </authorList>
    </citation>
    <scope>NUCLEOTIDE SEQUENCE [LARGE SCALE GENOMIC DNA]</scope>
</reference>
<dbReference type="OrthoDB" id="33244at10239"/>
<sequence>MIEVYYDDKIGRVIPDGLAIDYCTEKVQMGDFVDTVGSEFLLMSYRYAMKINNIPHDSIRFHFEHEYYGHNTIILDEDYNMQSPEGERFLYPDLNIKMMMEFF</sequence>
<dbReference type="EMBL" id="KY630187">
    <property type="protein sequence ID" value="AQW88890.1"/>
    <property type="molecule type" value="Genomic_DNA"/>
</dbReference>
<gene>
    <name evidence="1" type="ORF">BF_0365</name>
</gene>
<evidence type="ECO:0000313" key="2">
    <source>
        <dbReference type="Proteomes" id="UP000221837"/>
    </source>
</evidence>
<dbReference type="Proteomes" id="UP000221837">
    <property type="component" value="Genome"/>
</dbReference>
<organism evidence="1 2">
    <name type="scientific">Serratia phage BF</name>
    <dbReference type="NCBI Taxonomy" id="1962671"/>
    <lineage>
        <taxon>Viruses</taxon>
        <taxon>Duplodnaviria</taxon>
        <taxon>Heunggongvirae</taxon>
        <taxon>Uroviricota</taxon>
        <taxon>Caudoviricetes</taxon>
        <taxon>Eneladusvirus</taxon>
        <taxon>Eneladusvirus BF</taxon>
    </lineage>
</organism>
<name>A0A1S6UAY5_9CAUD</name>
<protein>
    <submittedName>
        <fullName evidence="1">Uncharacterized protein</fullName>
    </submittedName>
</protein>
<evidence type="ECO:0000313" key="1">
    <source>
        <dbReference type="EMBL" id="AQW88890.1"/>
    </source>
</evidence>
<accession>A0A1S6UAY5</accession>
<keyword evidence="2" id="KW-1185">Reference proteome</keyword>